<dbReference type="InterPro" id="IPR008979">
    <property type="entry name" value="Galactose-bd-like_sf"/>
</dbReference>
<feature type="domain" description="Alpha-L-rhamnosidase six-hairpin glycosidase" evidence="3">
    <location>
        <begin position="569"/>
        <end position="912"/>
    </location>
</feature>
<dbReference type="InterPro" id="IPR035396">
    <property type="entry name" value="Bac_rhamnosid6H"/>
</dbReference>
<dbReference type="RefSeq" id="WP_079409471.1">
    <property type="nucleotide sequence ID" value="NZ_MBTG01000003.1"/>
</dbReference>
<dbReference type="InterPro" id="IPR013737">
    <property type="entry name" value="Bac_rhamnosid_N"/>
</dbReference>
<feature type="domain" description="Alpha-L-rhamnosidase C-terminal" evidence="4">
    <location>
        <begin position="914"/>
        <end position="985"/>
    </location>
</feature>
<feature type="domain" description="Alpha-L-rhamnosidase concanavalin-like" evidence="1">
    <location>
        <begin position="470"/>
        <end position="548"/>
    </location>
</feature>
<dbReference type="InterPro" id="IPR012341">
    <property type="entry name" value="6hp_glycosidase-like_sf"/>
</dbReference>
<sequence length="991" mass="111798">MEHAVINWQAQWIWGEGEESPRNTWRCFRRTFEVPAEGWGAAKLSLTADSRYVLIVNGTQVGRGPVRSWPFELAYDTYDIEHLLYKGRTNTIAVMVIHFGVSNFYYLRGRGGLVVQVESDCSGQSKVELVTDEKWKTSLHLGYDSRSGRMACQQGFAERMDARAWPTAWHSDNFDESAWPAAVLIGPVGTQPWSKLIPRDIPFLTEELVWPVRIESLHQVKPVAWTASIDIRNQLVPDSVNHANPVGYVGYMAAVIRTREAAKASIGLMEAGRVKACYVNGEWLSEDRYSGVLPERYAEIDLKAGDNFLLMETTGVDHGRALQLGIDCEIPFELISPLGEAGAADSSFISIGPFASCEVIDHLDTHEALHAYQGFNSFASGEGLKEELDEEAFPAYSTYLAIRTIASSAELSPFREWIRPFPLELVSRDSIFALSIWKKESQSQAIPYSLQQAVIPSGTPAIVPAYEGADTEFIIDFGRELSGYIQFEVDASEGSILDFYGFEYMRDGWRQDTFHLDNTLCYTCSEGRQSYTSFVRRGFRYLMVTARNAGRPIKLYGVQLLQSNYPVAEVGKFHCSDALLNDIWQISKHTTRLCMEDTFVDCPAYEQVFWVGDSRNEALVNYYVFGATEIVERCLRLVPGSRTQTPLYVDQVPSGWSSVIPNWTFFWALACCEYFAHTGDEQFARDMWPHIRFTLEHFEQKLDERGLLFIKGWNLLDWAPIDQPNHGVVTHQNMILVKTLRSAAELAKVVGEAGDAAAYEGKALQLSQAINAHLWSEERGAYLDCIHANGRKSDVFSMQTQVIAYLCGIAEGERGEQMKTYLFAPPVDFVQIGSPFMSFFYYEALAQIGSSGVERIITDMRYHFGQMIDYDATTCWEMYPNFAENRANPDMLTRSHCHAWSAAPAYFLGANVLGVTAADKGWRKVVVAPQPADLQWARGTVPLPREGRIDVAWRLEEDGRVMRLQVWAPRSVEVEIRIPDGMDGIVERHEV</sequence>
<evidence type="ECO:0000259" key="1">
    <source>
        <dbReference type="Pfam" id="PF05592"/>
    </source>
</evidence>
<dbReference type="SUPFAM" id="SSF48208">
    <property type="entry name" value="Six-hairpin glycosidases"/>
    <property type="match status" value="1"/>
</dbReference>
<dbReference type="PANTHER" id="PTHR34987:SF2">
    <property type="entry name" value="B, PUTATIVE (AFU_ORTHOLOGUE AFUA_7G05040)-RELATED"/>
    <property type="match status" value="1"/>
</dbReference>
<dbReference type="Pfam" id="PF05592">
    <property type="entry name" value="Bac_rhamnosid"/>
    <property type="match status" value="1"/>
</dbReference>
<name>A0A1V4HRJ5_9BACL</name>
<dbReference type="Gene3D" id="1.50.10.10">
    <property type="match status" value="1"/>
</dbReference>
<dbReference type="Gene3D" id="2.60.420.10">
    <property type="entry name" value="Maltose phosphorylase, domain 3"/>
    <property type="match status" value="1"/>
</dbReference>
<keyword evidence="7" id="KW-1185">Reference proteome</keyword>
<evidence type="ECO:0000259" key="3">
    <source>
        <dbReference type="Pfam" id="PF17389"/>
    </source>
</evidence>
<dbReference type="Proteomes" id="UP000190626">
    <property type="component" value="Unassembled WGS sequence"/>
</dbReference>
<protein>
    <submittedName>
        <fullName evidence="6">Alpha-L-rhamnosidase</fullName>
    </submittedName>
</protein>
<dbReference type="PANTHER" id="PTHR34987">
    <property type="entry name" value="C, PUTATIVE (AFU_ORTHOLOGUE AFUA_3G02880)-RELATED"/>
    <property type="match status" value="1"/>
</dbReference>
<dbReference type="InterPro" id="IPR035398">
    <property type="entry name" value="Bac_rhamnosid_C"/>
</dbReference>
<gene>
    <name evidence="6" type="ORF">BC351_16090</name>
</gene>
<dbReference type="GO" id="GO:0005975">
    <property type="term" value="P:carbohydrate metabolic process"/>
    <property type="evidence" value="ECO:0007669"/>
    <property type="project" value="InterPro"/>
</dbReference>
<dbReference type="SUPFAM" id="SSF49785">
    <property type="entry name" value="Galactose-binding domain-like"/>
    <property type="match status" value="1"/>
</dbReference>
<dbReference type="EMBL" id="MBTG01000003">
    <property type="protein sequence ID" value="OPH60720.1"/>
    <property type="molecule type" value="Genomic_DNA"/>
</dbReference>
<dbReference type="AlphaFoldDB" id="A0A1V4HRJ5"/>
<dbReference type="Gene3D" id="2.60.120.260">
    <property type="entry name" value="Galactose-binding domain-like"/>
    <property type="match status" value="3"/>
</dbReference>
<evidence type="ECO:0000313" key="6">
    <source>
        <dbReference type="EMBL" id="OPH60720.1"/>
    </source>
</evidence>
<dbReference type="InterPro" id="IPR008928">
    <property type="entry name" value="6-hairpin_glycosidase_sf"/>
</dbReference>
<evidence type="ECO:0000259" key="4">
    <source>
        <dbReference type="Pfam" id="PF17390"/>
    </source>
</evidence>
<feature type="domain" description="Alpha-L-rhamnosidase" evidence="5">
    <location>
        <begin position="225"/>
        <end position="422"/>
    </location>
</feature>
<evidence type="ECO:0000259" key="5">
    <source>
        <dbReference type="Pfam" id="PF21557"/>
    </source>
</evidence>
<proteinExistence type="predicted"/>
<evidence type="ECO:0000313" key="7">
    <source>
        <dbReference type="Proteomes" id="UP000190626"/>
    </source>
</evidence>
<dbReference type="OrthoDB" id="9815108at2"/>
<dbReference type="Pfam" id="PF17390">
    <property type="entry name" value="Bac_rhamnosid_C"/>
    <property type="match status" value="1"/>
</dbReference>
<dbReference type="STRING" id="1469647.BC351_16090"/>
<dbReference type="InterPro" id="IPR048653">
    <property type="entry name" value="RhaB_D2"/>
</dbReference>
<feature type="domain" description="Bacterial alpha-L-rhamnosidase N-terminal" evidence="2">
    <location>
        <begin position="42"/>
        <end position="183"/>
    </location>
</feature>
<evidence type="ECO:0000259" key="2">
    <source>
        <dbReference type="Pfam" id="PF08531"/>
    </source>
</evidence>
<dbReference type="InterPro" id="IPR008902">
    <property type="entry name" value="Rhamnosid_concanavalin"/>
</dbReference>
<dbReference type="Pfam" id="PF21557">
    <property type="entry name" value="RhaB_D2"/>
    <property type="match status" value="1"/>
</dbReference>
<dbReference type="Pfam" id="PF17389">
    <property type="entry name" value="Bac_rhamnosid6H"/>
    <property type="match status" value="1"/>
</dbReference>
<accession>A0A1V4HRJ5</accession>
<reference evidence="7" key="1">
    <citation type="submission" date="2016-07" db="EMBL/GenBank/DDBJ databases">
        <authorList>
            <person name="Florea S."/>
            <person name="Webb J.S."/>
            <person name="Jaromczyk J."/>
            <person name="Schardl C.L."/>
        </authorList>
    </citation>
    <scope>NUCLEOTIDE SEQUENCE [LARGE SCALE GENOMIC DNA]</scope>
    <source>
        <strain evidence="7">CY1</strain>
    </source>
</reference>
<comment type="caution">
    <text evidence="6">The sequence shown here is derived from an EMBL/GenBank/DDBJ whole genome shotgun (WGS) entry which is preliminary data.</text>
</comment>
<dbReference type="Pfam" id="PF08531">
    <property type="entry name" value="Bac_rhamnosid_N"/>
    <property type="match status" value="1"/>
</dbReference>
<organism evidence="6 7">
    <name type="scientific">Paenibacillus ferrarius</name>
    <dbReference type="NCBI Taxonomy" id="1469647"/>
    <lineage>
        <taxon>Bacteria</taxon>
        <taxon>Bacillati</taxon>
        <taxon>Bacillota</taxon>
        <taxon>Bacilli</taxon>
        <taxon>Bacillales</taxon>
        <taxon>Paenibacillaceae</taxon>
        <taxon>Paenibacillus</taxon>
    </lineage>
</organism>